<feature type="transmembrane region" description="Helical" evidence="1">
    <location>
        <begin position="69"/>
        <end position="91"/>
    </location>
</feature>
<feature type="transmembrane region" description="Helical" evidence="1">
    <location>
        <begin position="165"/>
        <end position="182"/>
    </location>
</feature>
<keyword evidence="1" id="KW-0812">Transmembrane</keyword>
<gene>
    <name evidence="2" type="ORF">AB0I59_30120</name>
</gene>
<comment type="caution">
    <text evidence="2">The sequence shown here is derived from an EMBL/GenBank/DDBJ whole genome shotgun (WGS) entry which is preliminary data.</text>
</comment>
<keyword evidence="3" id="KW-1185">Reference proteome</keyword>
<evidence type="ECO:0000313" key="2">
    <source>
        <dbReference type="EMBL" id="MEV0972883.1"/>
    </source>
</evidence>
<keyword evidence="1" id="KW-0472">Membrane</keyword>
<keyword evidence="1" id="KW-1133">Transmembrane helix</keyword>
<dbReference type="RefSeq" id="WP_061260695.1">
    <property type="nucleotide sequence ID" value="NZ_JBFALK010000019.1"/>
</dbReference>
<evidence type="ECO:0008006" key="4">
    <source>
        <dbReference type="Google" id="ProtNLM"/>
    </source>
</evidence>
<feature type="transmembrane region" description="Helical" evidence="1">
    <location>
        <begin position="132"/>
        <end position="153"/>
    </location>
</feature>
<dbReference type="Proteomes" id="UP001551675">
    <property type="component" value="Unassembled WGS sequence"/>
</dbReference>
<sequence>MRWQPAAVATVLVALALAWPYDVGASWTDGVWCLRVIAGLVTLACAFVLDDQAADIIAPSPTPLRARTLFRVGLAAAWAVPVWSVSLLVVAPRIPDVWMGWASLEFAALLVAGLATAALAARRYGQSEPGAVASAAIVGGWLLMLTLPGPVSLFTLRPEALLSAHLRWTLLLGAGLAVMATMSRDPALTRR</sequence>
<name>A0ABV3GMN0_MICGL</name>
<reference evidence="2 3" key="1">
    <citation type="submission" date="2024-06" db="EMBL/GenBank/DDBJ databases">
        <title>The Natural Products Discovery Center: Release of the First 8490 Sequenced Strains for Exploring Actinobacteria Biosynthetic Diversity.</title>
        <authorList>
            <person name="Kalkreuter E."/>
            <person name="Kautsar S.A."/>
            <person name="Yang D."/>
            <person name="Bader C.D."/>
            <person name="Teijaro C.N."/>
            <person name="Fluegel L."/>
            <person name="Davis C.M."/>
            <person name="Simpson J.R."/>
            <person name="Lauterbach L."/>
            <person name="Steele A.D."/>
            <person name="Gui C."/>
            <person name="Meng S."/>
            <person name="Li G."/>
            <person name="Viehrig K."/>
            <person name="Ye F."/>
            <person name="Su P."/>
            <person name="Kiefer A.F."/>
            <person name="Nichols A."/>
            <person name="Cepeda A.J."/>
            <person name="Yan W."/>
            <person name="Fan B."/>
            <person name="Jiang Y."/>
            <person name="Adhikari A."/>
            <person name="Zheng C.-J."/>
            <person name="Schuster L."/>
            <person name="Cowan T.M."/>
            <person name="Smanski M.J."/>
            <person name="Chevrette M.G."/>
            <person name="De Carvalho L.P.S."/>
            <person name="Shen B."/>
        </authorList>
    </citation>
    <scope>NUCLEOTIDE SEQUENCE [LARGE SCALE GENOMIC DNA]</scope>
    <source>
        <strain evidence="2 3">NPDC050100</strain>
    </source>
</reference>
<feature type="transmembrane region" description="Helical" evidence="1">
    <location>
        <begin position="30"/>
        <end position="49"/>
    </location>
</feature>
<protein>
    <recommendedName>
        <fullName evidence="4">ABC transporter</fullName>
    </recommendedName>
</protein>
<organism evidence="2 3">
    <name type="scientific">Microtetraspora glauca</name>
    <dbReference type="NCBI Taxonomy" id="1996"/>
    <lineage>
        <taxon>Bacteria</taxon>
        <taxon>Bacillati</taxon>
        <taxon>Actinomycetota</taxon>
        <taxon>Actinomycetes</taxon>
        <taxon>Streptosporangiales</taxon>
        <taxon>Streptosporangiaceae</taxon>
        <taxon>Microtetraspora</taxon>
    </lineage>
</organism>
<feature type="transmembrane region" description="Helical" evidence="1">
    <location>
        <begin position="97"/>
        <end position="120"/>
    </location>
</feature>
<evidence type="ECO:0000313" key="3">
    <source>
        <dbReference type="Proteomes" id="UP001551675"/>
    </source>
</evidence>
<dbReference type="EMBL" id="JBFALK010000019">
    <property type="protein sequence ID" value="MEV0972883.1"/>
    <property type="molecule type" value="Genomic_DNA"/>
</dbReference>
<evidence type="ECO:0000256" key="1">
    <source>
        <dbReference type="SAM" id="Phobius"/>
    </source>
</evidence>
<proteinExistence type="predicted"/>
<accession>A0ABV3GMN0</accession>